<comment type="caution">
    <text evidence="4">The sequence shown here is derived from an EMBL/GenBank/DDBJ whole genome shotgun (WGS) entry which is preliminary data.</text>
</comment>
<keyword evidence="1 4" id="KW-0328">Glycosyltransferase</keyword>
<dbReference type="Proteomes" id="UP001596254">
    <property type="component" value="Unassembled WGS sequence"/>
</dbReference>
<dbReference type="Pfam" id="PF00534">
    <property type="entry name" value="Glycos_transf_1"/>
    <property type="match status" value="1"/>
</dbReference>
<sequence>MDKYIKDHHLEKNVFLRGFQLDLTEDLRKGSLALQTSIEEGFSISSLQALSAAVPVIGYDVNYGPKEMIVDGENGFLIPADDEEMLYQKMREYLSDKDLQVKFMKNCQPLAQKFSAAKLKAQWVKLVNEINPQS</sequence>
<reference evidence="5" key="1">
    <citation type="journal article" date="2019" name="Int. J. Syst. Evol. Microbiol.">
        <title>The Global Catalogue of Microorganisms (GCM) 10K type strain sequencing project: providing services to taxonomists for standard genome sequencing and annotation.</title>
        <authorList>
            <consortium name="The Broad Institute Genomics Platform"/>
            <consortium name="The Broad Institute Genome Sequencing Center for Infectious Disease"/>
            <person name="Wu L."/>
            <person name="Ma J."/>
        </authorList>
    </citation>
    <scope>NUCLEOTIDE SEQUENCE [LARGE SCALE GENOMIC DNA]</scope>
    <source>
        <strain evidence="5">CCM 8905</strain>
    </source>
</reference>
<dbReference type="EMBL" id="JBHSSK010000004">
    <property type="protein sequence ID" value="MFC6206069.1"/>
    <property type="molecule type" value="Genomic_DNA"/>
</dbReference>
<dbReference type="InterPro" id="IPR001296">
    <property type="entry name" value="Glyco_trans_1"/>
</dbReference>
<feature type="domain" description="Glycosyl transferase family 1" evidence="3">
    <location>
        <begin position="3"/>
        <end position="106"/>
    </location>
</feature>
<name>A0ABW1SNI6_9LACO</name>
<evidence type="ECO:0000313" key="4">
    <source>
        <dbReference type="EMBL" id="MFC6206069.1"/>
    </source>
</evidence>
<organism evidence="4 5">
    <name type="scientific">Levilactobacillus tongjiangensis</name>
    <dbReference type="NCBI Taxonomy" id="2486023"/>
    <lineage>
        <taxon>Bacteria</taxon>
        <taxon>Bacillati</taxon>
        <taxon>Bacillota</taxon>
        <taxon>Bacilli</taxon>
        <taxon>Lactobacillales</taxon>
        <taxon>Lactobacillaceae</taxon>
        <taxon>Levilactobacillus</taxon>
    </lineage>
</organism>
<gene>
    <name evidence="4" type="ORF">ACFP1G_00990</name>
</gene>
<proteinExistence type="predicted"/>
<dbReference type="EC" id="2.4.-.-" evidence="4"/>
<evidence type="ECO:0000313" key="5">
    <source>
        <dbReference type="Proteomes" id="UP001596254"/>
    </source>
</evidence>
<dbReference type="PANTHER" id="PTHR12526">
    <property type="entry name" value="GLYCOSYLTRANSFERASE"/>
    <property type="match status" value="1"/>
</dbReference>
<dbReference type="PANTHER" id="PTHR12526:SF629">
    <property type="entry name" value="TEICHURONIC ACID BIOSYNTHESIS GLYCOSYLTRANSFERASE TUAH-RELATED"/>
    <property type="match status" value="1"/>
</dbReference>
<dbReference type="GO" id="GO:0016757">
    <property type="term" value="F:glycosyltransferase activity"/>
    <property type="evidence" value="ECO:0007669"/>
    <property type="project" value="UniProtKB-KW"/>
</dbReference>
<dbReference type="RefSeq" id="WP_164508763.1">
    <property type="nucleotide sequence ID" value="NZ_JBHSSK010000004.1"/>
</dbReference>
<evidence type="ECO:0000256" key="2">
    <source>
        <dbReference type="ARBA" id="ARBA00022679"/>
    </source>
</evidence>
<evidence type="ECO:0000256" key="1">
    <source>
        <dbReference type="ARBA" id="ARBA00022676"/>
    </source>
</evidence>
<keyword evidence="2 4" id="KW-0808">Transferase</keyword>
<protein>
    <submittedName>
        <fullName evidence="4">Glycosyltransferase</fullName>
        <ecNumber evidence="4">2.4.-.-</ecNumber>
    </submittedName>
</protein>
<accession>A0ABW1SNI6</accession>
<evidence type="ECO:0000259" key="3">
    <source>
        <dbReference type="Pfam" id="PF00534"/>
    </source>
</evidence>
<dbReference type="SUPFAM" id="SSF53756">
    <property type="entry name" value="UDP-Glycosyltransferase/glycogen phosphorylase"/>
    <property type="match status" value="1"/>
</dbReference>
<dbReference type="Gene3D" id="3.40.50.2000">
    <property type="entry name" value="Glycogen Phosphorylase B"/>
    <property type="match status" value="1"/>
</dbReference>
<keyword evidence="5" id="KW-1185">Reference proteome</keyword>